<keyword evidence="1" id="KW-1133">Transmembrane helix</keyword>
<reference evidence="2 3" key="1">
    <citation type="submission" date="2018-06" db="EMBL/GenBank/DDBJ databases">
        <title>Genomic Encyclopedia of Type Strains, Phase IV (KMG-IV): sequencing the most valuable type-strain genomes for metagenomic binning, comparative biology and taxonomic classification.</title>
        <authorList>
            <person name="Goeker M."/>
        </authorList>
    </citation>
    <scope>NUCLEOTIDE SEQUENCE [LARGE SCALE GENOMIC DNA]</scope>
    <source>
        <strain evidence="2 3">DSM 18048</strain>
    </source>
</reference>
<feature type="transmembrane region" description="Helical" evidence="1">
    <location>
        <begin position="236"/>
        <end position="258"/>
    </location>
</feature>
<dbReference type="EMBL" id="QJSX01000002">
    <property type="protein sequence ID" value="PYE55943.1"/>
    <property type="molecule type" value="Genomic_DNA"/>
</dbReference>
<keyword evidence="1" id="KW-0472">Membrane</keyword>
<dbReference type="Pfam" id="PF12679">
    <property type="entry name" value="ABC2_membrane_2"/>
    <property type="match status" value="1"/>
</dbReference>
<evidence type="ECO:0000313" key="2">
    <source>
        <dbReference type="EMBL" id="PYE55943.1"/>
    </source>
</evidence>
<feature type="transmembrane region" description="Helical" evidence="1">
    <location>
        <begin position="124"/>
        <end position="148"/>
    </location>
</feature>
<name>A0A318SMN9_9DEIO</name>
<dbReference type="Proteomes" id="UP000248326">
    <property type="component" value="Unassembled WGS sequence"/>
</dbReference>
<keyword evidence="1" id="KW-0812">Transmembrane</keyword>
<dbReference type="AlphaFoldDB" id="A0A318SMN9"/>
<accession>A0A318SMN9</accession>
<keyword evidence="3" id="KW-1185">Reference proteome</keyword>
<organism evidence="2 3">
    <name type="scientific">Deinococcus yavapaiensis KR-236</name>
    <dbReference type="NCBI Taxonomy" id="694435"/>
    <lineage>
        <taxon>Bacteria</taxon>
        <taxon>Thermotogati</taxon>
        <taxon>Deinococcota</taxon>
        <taxon>Deinococci</taxon>
        <taxon>Deinococcales</taxon>
        <taxon>Deinococcaceae</taxon>
        <taxon>Deinococcus</taxon>
    </lineage>
</organism>
<gene>
    <name evidence="2" type="ORF">DES52_102310</name>
</gene>
<evidence type="ECO:0000313" key="3">
    <source>
        <dbReference type="Proteomes" id="UP000248326"/>
    </source>
</evidence>
<evidence type="ECO:0000256" key="1">
    <source>
        <dbReference type="SAM" id="Phobius"/>
    </source>
</evidence>
<sequence length="264" mass="28112">MWLEVLRDRVATTWRSTLGWAVGLSAFVLMNWMFYPLVRDSPDITRLLERLPQTFRTAFGADDFISPGGYAWARSFSLLLPLTLSIYAINFGARAIARDEQEGRLELLFAQPVSRLGVLSGRTLALAVNLALLGLSVGVISWLGALLVGAKLDAGALLAATAQVTLLAWTFGALALAVGAATGRAALASGVAFAVTLAGYLVHSLAPQVRALRDVREFTPFWYAVGENPFLSGAHAVNSLVLLGAGCVLVALATAPFARRDLAK</sequence>
<comment type="caution">
    <text evidence="2">The sequence shown here is derived from an EMBL/GenBank/DDBJ whole genome shotgun (WGS) entry which is preliminary data.</text>
</comment>
<dbReference type="RefSeq" id="WP_110885467.1">
    <property type="nucleotide sequence ID" value="NZ_QJSX01000002.1"/>
</dbReference>
<proteinExistence type="predicted"/>
<feature type="transmembrane region" description="Helical" evidence="1">
    <location>
        <begin position="20"/>
        <end position="38"/>
    </location>
</feature>
<dbReference type="GO" id="GO:0140359">
    <property type="term" value="F:ABC-type transporter activity"/>
    <property type="evidence" value="ECO:0007669"/>
    <property type="project" value="InterPro"/>
</dbReference>
<feature type="transmembrane region" description="Helical" evidence="1">
    <location>
        <begin position="185"/>
        <end position="206"/>
    </location>
</feature>
<dbReference type="GO" id="GO:0005886">
    <property type="term" value="C:plasma membrane"/>
    <property type="evidence" value="ECO:0007669"/>
    <property type="project" value="UniProtKB-SubCell"/>
</dbReference>
<dbReference type="OrthoDB" id="66636at2"/>
<protein>
    <submittedName>
        <fullName evidence="2">ABC-2 type transport system permease protein</fullName>
    </submittedName>
</protein>
<feature type="transmembrane region" description="Helical" evidence="1">
    <location>
        <begin position="154"/>
        <end position="178"/>
    </location>
</feature>